<dbReference type="SUPFAM" id="SSF46785">
    <property type="entry name" value="Winged helix' DNA-binding domain"/>
    <property type="match status" value="1"/>
</dbReference>
<evidence type="ECO:0000313" key="5">
    <source>
        <dbReference type="EMBL" id="MBT0772598.1"/>
    </source>
</evidence>
<dbReference type="Pfam" id="PF00392">
    <property type="entry name" value="GntR"/>
    <property type="match status" value="1"/>
</dbReference>
<accession>A0ABS5TP44</accession>
<dbReference type="InterPro" id="IPR000524">
    <property type="entry name" value="Tscrpt_reg_HTH_GntR"/>
</dbReference>
<dbReference type="Proteomes" id="UP001197247">
    <property type="component" value="Unassembled WGS sequence"/>
</dbReference>
<evidence type="ECO:0000256" key="1">
    <source>
        <dbReference type="ARBA" id="ARBA00023015"/>
    </source>
</evidence>
<dbReference type="InterPro" id="IPR008920">
    <property type="entry name" value="TF_FadR/GntR_C"/>
</dbReference>
<dbReference type="InterPro" id="IPR011711">
    <property type="entry name" value="GntR_C"/>
</dbReference>
<dbReference type="InterPro" id="IPR036388">
    <property type="entry name" value="WH-like_DNA-bd_sf"/>
</dbReference>
<comment type="caution">
    <text evidence="5">The sequence shown here is derived from an EMBL/GenBank/DDBJ whole genome shotgun (WGS) entry which is preliminary data.</text>
</comment>
<feature type="domain" description="HTH gntR-type" evidence="4">
    <location>
        <begin position="19"/>
        <end position="86"/>
    </location>
</feature>
<organism evidence="5 6">
    <name type="scientific">Kineosporia corallincola</name>
    <dbReference type="NCBI Taxonomy" id="2835133"/>
    <lineage>
        <taxon>Bacteria</taxon>
        <taxon>Bacillati</taxon>
        <taxon>Actinomycetota</taxon>
        <taxon>Actinomycetes</taxon>
        <taxon>Kineosporiales</taxon>
        <taxon>Kineosporiaceae</taxon>
        <taxon>Kineosporia</taxon>
    </lineage>
</organism>
<dbReference type="SMART" id="SM00345">
    <property type="entry name" value="HTH_GNTR"/>
    <property type="match status" value="1"/>
</dbReference>
<evidence type="ECO:0000259" key="4">
    <source>
        <dbReference type="PROSITE" id="PS50949"/>
    </source>
</evidence>
<dbReference type="Gene3D" id="1.20.120.530">
    <property type="entry name" value="GntR ligand-binding domain-like"/>
    <property type="match status" value="1"/>
</dbReference>
<proteinExistence type="predicted"/>
<keyword evidence="3" id="KW-0804">Transcription</keyword>
<reference evidence="5 6" key="1">
    <citation type="submission" date="2021-05" db="EMBL/GenBank/DDBJ databases">
        <title>Kineosporia and Streptomyces sp. nov. two new marine actinobacteria isolated from Coral.</title>
        <authorList>
            <person name="Buangrab K."/>
            <person name="Sutthacheep M."/>
            <person name="Yeemin T."/>
            <person name="Harunari E."/>
            <person name="Igarashi Y."/>
            <person name="Kanchanasin P."/>
            <person name="Tanasupawat S."/>
            <person name="Phongsopitanun W."/>
        </authorList>
    </citation>
    <scope>NUCLEOTIDE SEQUENCE [LARGE SCALE GENOMIC DNA]</scope>
    <source>
        <strain evidence="5 6">J2-2</strain>
    </source>
</reference>
<keyword evidence="1" id="KW-0805">Transcription regulation</keyword>
<dbReference type="EMBL" id="JAHBAY010000013">
    <property type="protein sequence ID" value="MBT0772598.1"/>
    <property type="molecule type" value="Genomic_DNA"/>
</dbReference>
<dbReference type="SUPFAM" id="SSF48008">
    <property type="entry name" value="GntR ligand-binding domain-like"/>
    <property type="match status" value="1"/>
</dbReference>
<dbReference type="Pfam" id="PF07729">
    <property type="entry name" value="FCD"/>
    <property type="match status" value="1"/>
</dbReference>
<sequence length="230" mass="26009">MRASMVEDFADDRRQISRASTVEWVVDSLRTRITEGYFDPGTRLSEEALGEALEVSRNTLREAFRLLTHERLLEHRRNRGVFVRSLTPADIAELYRVRVLLENAALGSLGEEFDLSELRAALAEAEAAAQRADWQAVGTANIHFHQGIVALAGSHRLTDYLRGLFAELRLAFLVLDDPQGLHEPYIRRNATLLSLLEDGDIAGAQRELADYLEEARTRLTTPRQDRADRD</sequence>
<dbReference type="CDD" id="cd07377">
    <property type="entry name" value="WHTH_GntR"/>
    <property type="match status" value="1"/>
</dbReference>
<dbReference type="Gene3D" id="1.10.10.10">
    <property type="entry name" value="Winged helix-like DNA-binding domain superfamily/Winged helix DNA-binding domain"/>
    <property type="match status" value="1"/>
</dbReference>
<keyword evidence="6" id="KW-1185">Reference proteome</keyword>
<dbReference type="RefSeq" id="WP_214159143.1">
    <property type="nucleotide sequence ID" value="NZ_JAHBAY010000013.1"/>
</dbReference>
<name>A0ABS5TP44_9ACTN</name>
<protein>
    <submittedName>
        <fullName evidence="5">GntR family transcriptional regulator</fullName>
    </submittedName>
</protein>
<gene>
    <name evidence="5" type="ORF">KIH74_26885</name>
</gene>
<evidence type="ECO:0000256" key="2">
    <source>
        <dbReference type="ARBA" id="ARBA00023125"/>
    </source>
</evidence>
<dbReference type="PROSITE" id="PS50949">
    <property type="entry name" value="HTH_GNTR"/>
    <property type="match status" value="1"/>
</dbReference>
<evidence type="ECO:0000313" key="6">
    <source>
        <dbReference type="Proteomes" id="UP001197247"/>
    </source>
</evidence>
<dbReference type="PANTHER" id="PTHR43537:SF45">
    <property type="entry name" value="GNTR FAMILY REGULATORY PROTEIN"/>
    <property type="match status" value="1"/>
</dbReference>
<dbReference type="InterPro" id="IPR036390">
    <property type="entry name" value="WH_DNA-bd_sf"/>
</dbReference>
<dbReference type="PANTHER" id="PTHR43537">
    <property type="entry name" value="TRANSCRIPTIONAL REGULATOR, GNTR FAMILY"/>
    <property type="match status" value="1"/>
</dbReference>
<keyword evidence="2" id="KW-0238">DNA-binding</keyword>
<dbReference type="SMART" id="SM00895">
    <property type="entry name" value="FCD"/>
    <property type="match status" value="1"/>
</dbReference>
<evidence type="ECO:0000256" key="3">
    <source>
        <dbReference type="ARBA" id="ARBA00023163"/>
    </source>
</evidence>